<name>A0ABU3DIE5_9RHOB</name>
<organism evidence="5 6">
    <name type="scientific">Tropicimonas omnivorans</name>
    <dbReference type="NCBI Taxonomy" id="3075590"/>
    <lineage>
        <taxon>Bacteria</taxon>
        <taxon>Pseudomonadati</taxon>
        <taxon>Pseudomonadota</taxon>
        <taxon>Alphaproteobacteria</taxon>
        <taxon>Rhodobacterales</taxon>
        <taxon>Roseobacteraceae</taxon>
        <taxon>Tropicimonas</taxon>
    </lineage>
</organism>
<gene>
    <name evidence="5" type="ORF">RM543_12350</name>
</gene>
<evidence type="ECO:0000313" key="6">
    <source>
        <dbReference type="Proteomes" id="UP001265259"/>
    </source>
</evidence>
<evidence type="ECO:0000256" key="4">
    <source>
        <dbReference type="SAM" id="MobiDB-lite"/>
    </source>
</evidence>
<dbReference type="Gene3D" id="3.40.50.300">
    <property type="entry name" value="P-loop containing nucleotide triphosphate hydrolases"/>
    <property type="match status" value="1"/>
</dbReference>
<dbReference type="Proteomes" id="UP001265259">
    <property type="component" value="Unassembled WGS sequence"/>
</dbReference>
<evidence type="ECO:0000256" key="3">
    <source>
        <dbReference type="ARBA" id="ARBA00022989"/>
    </source>
</evidence>
<feature type="region of interest" description="Disordered" evidence="4">
    <location>
        <begin position="317"/>
        <end position="340"/>
    </location>
</feature>
<dbReference type="EMBL" id="JAVRHL010000003">
    <property type="protein sequence ID" value="MDT0683479.1"/>
    <property type="molecule type" value="Genomic_DNA"/>
</dbReference>
<dbReference type="PANTHER" id="PTHR21461:SF69">
    <property type="entry name" value="GLYCOSYLTRANSFERASE FAMILY 92 PROTEIN"/>
    <property type="match status" value="1"/>
</dbReference>
<dbReference type="InterPro" id="IPR029044">
    <property type="entry name" value="Nucleotide-diphossugar_trans"/>
</dbReference>
<dbReference type="SUPFAM" id="SSF53448">
    <property type="entry name" value="Nucleotide-diphospho-sugar transferases"/>
    <property type="match status" value="1"/>
</dbReference>
<dbReference type="Pfam" id="PF13704">
    <property type="entry name" value="Glyco_tranf_2_4"/>
    <property type="match status" value="1"/>
</dbReference>
<evidence type="ECO:0000313" key="5">
    <source>
        <dbReference type="EMBL" id="MDT0683479.1"/>
    </source>
</evidence>
<dbReference type="SUPFAM" id="SSF52540">
    <property type="entry name" value="P-loop containing nucleoside triphosphate hydrolases"/>
    <property type="match status" value="1"/>
</dbReference>
<feature type="region of interest" description="Disordered" evidence="4">
    <location>
        <begin position="534"/>
        <end position="566"/>
    </location>
</feature>
<dbReference type="InterPro" id="IPR027417">
    <property type="entry name" value="P-loop_NTPase"/>
</dbReference>
<keyword evidence="3" id="KW-0472">Membrane</keyword>
<accession>A0ABU3DIE5</accession>
<proteinExistence type="predicted"/>
<sequence length="609" mass="67479">MKNEAPYILEWIAYHRMIGATDFTIFTNDCTDGTNLILNRLDQLGIVRHFDNPLGPRMDPQRRAYSRAGGMEEVRAADWVMIVDADEFVNIRAGSGTFADLIAACSSGGDPAAISIPWRIMGSSGEAHWRDAPVTTRFTAGSTFEEPENGLVWGFKTLFRPRVFDFFGVHRPKFRQTEVDPAEILWVNASGQDMGDRIVEKGWCFNASTIGWDHAQVNHYAIKSREEFLLKRLRGTANSKNKGRIDMGYWEKFDLNANEDRSIRTDALEREIASLLEDEALKALRDAAIETCRRTIDAQMQDGALRLFVETGIYSDEDGETGDAPSATRPQPAPALHPAGTPRLLCIGAHHKSGTNWLRRALHAIRRDQDLPLHHIGSPRAMRKLEGAGTALAVNWSSSFPEALLNDPEARFIHIVRDPRNVLLAGMAYHLIAPEGAHTWLDEPQGALGGSTYRDHLGALPDDEARLLFEMEGKHAETVEEMLAWPSGHPGAVQLRYEDILADTDGTLLRGALETCGVAGLDIDRAVNEIRAHGPLGEAIPSPGRETEQAEQERRDAAANWQSDLPRPVAESYAARWGDALKRLGYAHDDTWLDELAPPAPARRSGGAR</sequence>
<evidence type="ECO:0000256" key="1">
    <source>
        <dbReference type="ARBA" id="ARBA00004167"/>
    </source>
</evidence>
<reference evidence="5 6" key="1">
    <citation type="submission" date="2023-09" db="EMBL/GenBank/DDBJ databases">
        <authorList>
            <person name="Rey-Velasco X."/>
        </authorList>
    </citation>
    <scope>NUCLEOTIDE SEQUENCE [LARGE SCALE GENOMIC DNA]</scope>
    <source>
        <strain evidence="5 6">F158</strain>
    </source>
</reference>
<dbReference type="RefSeq" id="WP_311692072.1">
    <property type="nucleotide sequence ID" value="NZ_JAVRHL010000003.1"/>
</dbReference>
<evidence type="ECO:0000256" key="2">
    <source>
        <dbReference type="ARBA" id="ARBA00022692"/>
    </source>
</evidence>
<keyword evidence="6" id="KW-1185">Reference proteome</keyword>
<feature type="compositionally biased region" description="Basic and acidic residues" evidence="4">
    <location>
        <begin position="545"/>
        <end position="557"/>
    </location>
</feature>
<keyword evidence="3" id="KW-1133">Transmembrane helix</keyword>
<dbReference type="PANTHER" id="PTHR21461">
    <property type="entry name" value="GLYCOSYLTRANSFERASE FAMILY 92 PROTEIN"/>
    <property type="match status" value="1"/>
</dbReference>
<keyword evidence="2" id="KW-0812">Transmembrane</keyword>
<comment type="subcellular location">
    <subcellularLocation>
        <location evidence="1">Membrane</location>
        <topology evidence="1">Single-pass membrane protein</topology>
    </subcellularLocation>
</comment>
<comment type="caution">
    <text evidence="5">The sequence shown here is derived from an EMBL/GenBank/DDBJ whole genome shotgun (WGS) entry which is preliminary data.</text>
</comment>
<protein>
    <submittedName>
        <fullName evidence="5">Glycosyltransferase family 2 protein</fullName>
    </submittedName>
</protein>